<sequence>MARCRALCSGRRSRVPAALGWAVCLAVSARLWCATADLMPATPAPESGDAIYTTALVPPSPATDAPGVQRAFHLAPFLPTPYRNSSSVLTYFNAITEDCGTVLFAAPSKLKKIINDKKKPTSPRRRPKDEPFNATIAWYKIHPTCAIPISVMEFSGCRRGQPLDACALQSLPRWLGYDNFSAPTDDLLGLAMHAPPEGIDGLYARLVQARNWTEVTHFVLSQKDYPPCRFSHPVYIHASACATPEQFASGISMDRIGMSVRYIPENQRRIVSYLLRLAGWPGAVAPSRSVFVPERVAETRTLPPPKLELVTEPSALDPHVDDDVPNGVGPTRIPERIGPEASPDEDLADAGEPGVVPAPPSRGLPWPIIGGVVAGAAAAASAAALGVYLYRRRGSKFRHTPLPLLRP</sequence>
<dbReference type="KEGG" id="vg:9829365"/>
<dbReference type="InterPro" id="IPR036179">
    <property type="entry name" value="Ig-like_dom_sf"/>
</dbReference>
<evidence type="ECO:0000256" key="2">
    <source>
        <dbReference type="ARBA" id="ARBA00022844"/>
    </source>
</evidence>
<dbReference type="EMBL" id="HM625781">
    <property type="protein sequence ID" value="ADO13836.1"/>
    <property type="molecule type" value="Genomic_DNA"/>
</dbReference>
<evidence type="ECO:0000313" key="7">
    <source>
        <dbReference type="EMBL" id="ADO13836.1"/>
    </source>
</evidence>
<dbReference type="GO" id="GO:0016020">
    <property type="term" value="C:membrane"/>
    <property type="evidence" value="ECO:0007669"/>
    <property type="project" value="InterPro"/>
</dbReference>
<dbReference type="GO" id="GO:0055036">
    <property type="term" value="C:virion membrane"/>
    <property type="evidence" value="ECO:0007669"/>
    <property type="project" value="UniProtKB-SubCell"/>
</dbReference>
<gene>
    <name evidence="7" type="primary">US6</name>
</gene>
<dbReference type="Gene3D" id="2.70.230.10">
    <property type="match status" value="1"/>
</dbReference>
<organism evidence="7 8">
    <name type="scientific">Saimiriine herpesvirus 1 (strain MV-5-4-PSL)</name>
    <name type="common">SaHV-1</name>
    <name type="synonym">Marmoset herpesvirus</name>
    <dbReference type="NCBI Taxonomy" id="10353"/>
    <lineage>
        <taxon>Viruses</taxon>
        <taxon>Duplodnaviria</taxon>
        <taxon>Heunggongvirae</taxon>
        <taxon>Peploviricota</taxon>
        <taxon>Herviviricetes</taxon>
        <taxon>Herpesvirales</taxon>
        <taxon>Orthoherpesviridae</taxon>
        <taxon>Alphaherpesvirinae</taxon>
        <taxon>Simplexvirus</taxon>
        <taxon>Simplexvirus saimiriinealpha1</taxon>
    </lineage>
</organism>
<keyword evidence="8" id="KW-1185">Reference proteome</keyword>
<protein>
    <submittedName>
        <fullName evidence="7">Envelope glycoprotein D</fullName>
    </submittedName>
</protein>
<dbReference type="GO" id="GO:0019031">
    <property type="term" value="C:viral envelope"/>
    <property type="evidence" value="ECO:0007669"/>
    <property type="project" value="UniProtKB-KW"/>
</dbReference>
<dbReference type="OrthoDB" id="7801at10239"/>
<name>E2IUH8_SHV1</name>
<evidence type="ECO:0000256" key="5">
    <source>
        <dbReference type="SAM" id="Phobius"/>
    </source>
</evidence>
<feature type="region of interest" description="Disordered" evidence="4">
    <location>
        <begin position="316"/>
        <end position="356"/>
    </location>
</feature>
<evidence type="ECO:0000256" key="4">
    <source>
        <dbReference type="SAM" id="MobiDB-lite"/>
    </source>
</evidence>
<evidence type="ECO:0000256" key="1">
    <source>
        <dbReference type="ARBA" id="ARBA00004563"/>
    </source>
</evidence>
<evidence type="ECO:0000313" key="8">
    <source>
        <dbReference type="Proteomes" id="UP000127069"/>
    </source>
</evidence>
<proteinExistence type="predicted"/>
<keyword evidence="5" id="KW-0472">Membrane</keyword>
<keyword evidence="2" id="KW-0946">Virion</keyword>
<keyword evidence="5" id="KW-0812">Transmembrane</keyword>
<feature type="transmembrane region" description="Helical" evidence="5">
    <location>
        <begin position="366"/>
        <end position="390"/>
    </location>
</feature>
<dbReference type="RefSeq" id="YP_003933848.1">
    <property type="nucleotide sequence ID" value="NC_014567.1"/>
</dbReference>
<organismHost>
    <name type="scientific">Callithrix</name>
    <dbReference type="NCBI Taxonomy" id="9481"/>
</organismHost>
<organismHost>
    <name type="scientific">Saimiri</name>
    <name type="common">squirrel monkeys</name>
    <dbReference type="NCBI Taxonomy" id="9520"/>
</organismHost>
<dbReference type="Pfam" id="PF01537">
    <property type="entry name" value="Herpes_glycop_D"/>
    <property type="match status" value="1"/>
</dbReference>
<evidence type="ECO:0000259" key="6">
    <source>
        <dbReference type="Pfam" id="PF01537"/>
    </source>
</evidence>
<feature type="domain" description="Herpesvirus glycoprotein D/GG/GX" evidence="6">
    <location>
        <begin position="96"/>
        <end position="220"/>
    </location>
</feature>
<comment type="subcellular location">
    <subcellularLocation>
        <location evidence="1">Virion membrane</location>
        <topology evidence="1">Single-pass type I membrane protein</topology>
    </subcellularLocation>
</comment>
<reference evidence="7 8" key="1">
    <citation type="journal article" date="2011" name="Virology">
        <title>Structure and sequence of the saimiriine herpesvirus 1 genome.</title>
        <authorList>
            <person name="Tyler S."/>
            <person name="Severini A."/>
            <person name="Black D."/>
            <person name="Walker M."/>
            <person name="Eberle R."/>
        </authorList>
    </citation>
    <scope>NUCLEOTIDE SEQUENCE [LARGE SCALE GENOMIC DNA]</scope>
    <source>
        <strain evidence="7">MV 5-4</strain>
    </source>
</reference>
<dbReference type="GeneID" id="9829365"/>
<dbReference type="InterPro" id="IPR002896">
    <property type="entry name" value="Herpes_glycop_dom"/>
</dbReference>
<keyword evidence="5" id="KW-1133">Transmembrane helix</keyword>
<keyword evidence="3 7" id="KW-0261">Viral envelope protein</keyword>
<evidence type="ECO:0000256" key="3">
    <source>
        <dbReference type="ARBA" id="ARBA00022879"/>
    </source>
</evidence>
<dbReference type="Proteomes" id="UP000127069">
    <property type="component" value="Segment"/>
</dbReference>
<accession>E2IUH8</accession>
<dbReference type="SUPFAM" id="SSF48726">
    <property type="entry name" value="Immunoglobulin"/>
    <property type="match status" value="1"/>
</dbReference>